<organism evidence="1 2">
    <name type="scientific">Nonomuraea glycinis</name>
    <dbReference type="NCBI Taxonomy" id="2047744"/>
    <lineage>
        <taxon>Bacteria</taxon>
        <taxon>Bacillati</taxon>
        <taxon>Actinomycetota</taxon>
        <taxon>Actinomycetes</taxon>
        <taxon>Streptosporangiales</taxon>
        <taxon>Streptosporangiaceae</taxon>
        <taxon>Nonomuraea</taxon>
    </lineage>
</organism>
<gene>
    <name evidence="1" type="ORF">GCM10012278_40050</name>
</gene>
<dbReference type="Proteomes" id="UP000660745">
    <property type="component" value="Unassembled WGS sequence"/>
</dbReference>
<sequence>MNPWHEVLDRIEARDDEDLTTFLDGLSDLGRKAVAVQLPAHLAEELRGGFEARWEIETQLASGYRLTGAACLSGAEQVATWLNRRELREPRAPEQDAARIVSLLRHRPLEWRRDLAVRLADRLRPPTGRASRRSDGMPGWELAAALVAETGVEPPDGDAFVAGWVWRQVWRRRVHGNLLDGDPLLDALLPRLFEVPGVAAPLVMELRWDLGRSTIGELAELADKGRIPRATLIAGCARRFMTGGSDMEISPFVGLWRLLRPEPADIPVLDFVRLLPSAAPPLAQLAVDELQRAEAADLLDDELFAEALGSLVYRREKGLLRAAVQWLARTPASRGGGAVPALAVVFDVDTPALRERAVRLAVKLVPYVDAPGRESIREAATRLPSALRERVAAAYGPVDETEPERPAAAVLRMPALPGLAPPFTSPAEVVTELRALSWMDEPLRCERVLAGLVELTHGDRDAMTAALWQWWEETRSLPCDPDSQVFDRNAYHRDTRTLLARCALAIVAPEQSRRVSTSSAGTRTYRGSEDWPPQRLLRHRLEEVIALFERGETIPALLATPTAPTGHVEAATLVERMERLAGTEPLPADFKQALLRLPRNTDPDLLVRAEKLPSQAGRTLAAWLRDGAWPDPDVDWAVQNEQAYYLSDRRLLPKVVPPEGLPDWLEELWVFDSPYVYLSYRHDVVWWPVMMPSYREIVAAWLIRSGPDLSSSNDPRMETLAALAHGDGPVGAATAAVLVSGLGHRRDEPRAAAADAALTLAARGRFPAAACGAALIELIRLEFVVLKRSAAALGDLTDAGAHAEVWRLLTAALPRLIPSDGERPRAGLGDLLGVAARAATLAGARGEIDGLAALAARKGPSLVLHEARHLYEVLSG</sequence>
<reference evidence="1" key="2">
    <citation type="submission" date="2020-09" db="EMBL/GenBank/DDBJ databases">
        <authorList>
            <person name="Sun Q."/>
            <person name="Zhou Y."/>
        </authorList>
    </citation>
    <scope>NUCLEOTIDE SEQUENCE</scope>
    <source>
        <strain evidence="1">CGMCC 4.7430</strain>
    </source>
</reference>
<evidence type="ECO:0008006" key="3">
    <source>
        <dbReference type="Google" id="ProtNLM"/>
    </source>
</evidence>
<comment type="caution">
    <text evidence="1">The sequence shown here is derived from an EMBL/GenBank/DDBJ whole genome shotgun (WGS) entry which is preliminary data.</text>
</comment>
<name>A0A918E591_9ACTN</name>
<dbReference type="RefSeq" id="WP_189140150.1">
    <property type="nucleotide sequence ID" value="NZ_BMNK01000006.1"/>
</dbReference>
<keyword evidence="2" id="KW-1185">Reference proteome</keyword>
<dbReference type="AlphaFoldDB" id="A0A918E591"/>
<proteinExistence type="predicted"/>
<accession>A0A918E591</accession>
<reference evidence="1" key="1">
    <citation type="journal article" date="2014" name="Int. J. Syst. Evol. Microbiol.">
        <title>Complete genome sequence of Corynebacterium casei LMG S-19264T (=DSM 44701T), isolated from a smear-ripened cheese.</title>
        <authorList>
            <consortium name="US DOE Joint Genome Institute (JGI-PGF)"/>
            <person name="Walter F."/>
            <person name="Albersmeier A."/>
            <person name="Kalinowski J."/>
            <person name="Ruckert C."/>
        </authorList>
    </citation>
    <scope>NUCLEOTIDE SEQUENCE</scope>
    <source>
        <strain evidence="1">CGMCC 4.7430</strain>
    </source>
</reference>
<evidence type="ECO:0000313" key="1">
    <source>
        <dbReference type="EMBL" id="GGP08417.1"/>
    </source>
</evidence>
<dbReference type="EMBL" id="BMNK01000006">
    <property type="protein sequence ID" value="GGP08417.1"/>
    <property type="molecule type" value="Genomic_DNA"/>
</dbReference>
<protein>
    <recommendedName>
        <fullName evidence="3">Secreted protein</fullName>
    </recommendedName>
</protein>
<evidence type="ECO:0000313" key="2">
    <source>
        <dbReference type="Proteomes" id="UP000660745"/>
    </source>
</evidence>